<dbReference type="PROSITE" id="PS50879">
    <property type="entry name" value="RNASE_H_1"/>
    <property type="match status" value="1"/>
</dbReference>
<feature type="region of interest" description="Disordered" evidence="1">
    <location>
        <begin position="136"/>
        <end position="183"/>
    </location>
</feature>
<dbReference type="InterPro" id="IPR012337">
    <property type="entry name" value="RNaseH-like_sf"/>
</dbReference>
<evidence type="ECO:0000256" key="2">
    <source>
        <dbReference type="SAM" id="Phobius"/>
    </source>
</evidence>
<dbReference type="WBParaSite" id="MBELARI_LOCUS1332">
    <property type="protein sequence ID" value="MBELARI_LOCUS1332"/>
    <property type="gene ID" value="MBELARI_LOCUS1332"/>
</dbReference>
<dbReference type="Gene3D" id="3.30.420.10">
    <property type="entry name" value="Ribonuclease H-like superfamily/Ribonuclease H"/>
    <property type="match status" value="1"/>
</dbReference>
<dbReference type="AlphaFoldDB" id="A0AAF3EHL9"/>
<evidence type="ECO:0000259" key="3">
    <source>
        <dbReference type="PROSITE" id="PS50879"/>
    </source>
</evidence>
<dbReference type="SUPFAM" id="SSF53098">
    <property type="entry name" value="Ribonuclease H-like"/>
    <property type="match status" value="1"/>
</dbReference>
<organism evidence="4 5">
    <name type="scientific">Mesorhabditis belari</name>
    <dbReference type="NCBI Taxonomy" id="2138241"/>
    <lineage>
        <taxon>Eukaryota</taxon>
        <taxon>Metazoa</taxon>
        <taxon>Ecdysozoa</taxon>
        <taxon>Nematoda</taxon>
        <taxon>Chromadorea</taxon>
        <taxon>Rhabditida</taxon>
        <taxon>Rhabditina</taxon>
        <taxon>Rhabditomorpha</taxon>
        <taxon>Rhabditoidea</taxon>
        <taxon>Rhabditidae</taxon>
        <taxon>Mesorhabditinae</taxon>
        <taxon>Mesorhabditis</taxon>
    </lineage>
</organism>
<dbReference type="GO" id="GO:0004523">
    <property type="term" value="F:RNA-DNA hybrid ribonuclease activity"/>
    <property type="evidence" value="ECO:0007669"/>
    <property type="project" value="InterPro"/>
</dbReference>
<keyword evidence="4" id="KW-1185">Reference proteome</keyword>
<feature type="compositionally biased region" description="Polar residues" evidence="1">
    <location>
        <begin position="157"/>
        <end position="183"/>
    </location>
</feature>
<proteinExistence type="predicted"/>
<dbReference type="InterPro" id="IPR002156">
    <property type="entry name" value="RNaseH_domain"/>
</dbReference>
<feature type="domain" description="RNase H type-1" evidence="3">
    <location>
        <begin position="238"/>
        <end position="386"/>
    </location>
</feature>
<feature type="transmembrane region" description="Helical" evidence="2">
    <location>
        <begin position="90"/>
        <end position="113"/>
    </location>
</feature>
<evidence type="ECO:0000313" key="4">
    <source>
        <dbReference type="Proteomes" id="UP000887575"/>
    </source>
</evidence>
<accession>A0AAF3EHL9</accession>
<dbReference type="Proteomes" id="UP000887575">
    <property type="component" value="Unassembled WGS sequence"/>
</dbReference>
<keyword evidence="2" id="KW-0472">Membrane</keyword>
<dbReference type="InterPro" id="IPR036397">
    <property type="entry name" value="RNaseH_sf"/>
</dbReference>
<sequence>MMTNPAEIMESVQKEQLNPMSTPSVNFLEALPDVVFYAVMEKFILQNIQLRSIDQNMFCRSPPTTSNINENNTRHNATIVAAEESSGLPLWAILPFVVLAFLAVVCFVILLIATRIRGFASVRFFRKTAHELENGLSEGRSTTRLKAGGKKREPSGSRASKQSSQKIHLGFSTHNPPSDRTSATQSIIANLKVNTSESLKTRAERWEKEKNSKGVAQCFGFPHGWEQLQMTRPYQQFDQSNIYVYCDCSDYRQNTGIGAFYGIGHPLNFGLNIGTTRHPFFGELFAINAALHCLSQWGGYKNEEVTLRTDCLNVIIALRNVKKNENEPLIDDEKTLNDFNEEEKKEVDNLFELLQSFRKITIQWLPSHTGDMGNDYADALAYFGRVGTTTQWKSVYDHEKYKLAAKWNQPQHEITFGHGKTDSKKPKLNYPYEGKIHKFLEDLQIEEIKQINE</sequence>
<protein>
    <recommendedName>
        <fullName evidence="3">RNase H type-1 domain-containing protein</fullName>
    </recommendedName>
</protein>
<evidence type="ECO:0000256" key="1">
    <source>
        <dbReference type="SAM" id="MobiDB-lite"/>
    </source>
</evidence>
<reference evidence="5" key="1">
    <citation type="submission" date="2024-02" db="UniProtKB">
        <authorList>
            <consortium name="WormBaseParasite"/>
        </authorList>
    </citation>
    <scope>IDENTIFICATION</scope>
</reference>
<keyword evidence="2" id="KW-0812">Transmembrane</keyword>
<keyword evidence="2" id="KW-1133">Transmembrane helix</keyword>
<dbReference type="Pfam" id="PF00075">
    <property type="entry name" value="RNase_H"/>
    <property type="match status" value="1"/>
</dbReference>
<name>A0AAF3EHL9_9BILA</name>
<dbReference type="GO" id="GO:0003676">
    <property type="term" value="F:nucleic acid binding"/>
    <property type="evidence" value="ECO:0007669"/>
    <property type="project" value="InterPro"/>
</dbReference>
<evidence type="ECO:0000313" key="5">
    <source>
        <dbReference type="WBParaSite" id="MBELARI_LOCUS1332"/>
    </source>
</evidence>